<dbReference type="AlphaFoldDB" id="A0A268F8C4"/>
<dbReference type="KEGG" id="bcir:C2I06_15865"/>
<comment type="caution">
    <text evidence="1">The sequence shown here is derived from an EMBL/GenBank/DDBJ whole genome shotgun (WGS) entry which is preliminary data.</text>
</comment>
<evidence type="ECO:0000313" key="1">
    <source>
        <dbReference type="EMBL" id="PAD81641.1"/>
    </source>
</evidence>
<name>A0A268F8C4_NIACI</name>
<evidence type="ECO:0000313" key="2">
    <source>
        <dbReference type="Proteomes" id="UP000216961"/>
    </source>
</evidence>
<gene>
    <name evidence="1" type="ORF">CHH57_18910</name>
</gene>
<dbReference type="RefSeq" id="WP_095332731.1">
    <property type="nucleotide sequence ID" value="NZ_CP026031.1"/>
</dbReference>
<proteinExistence type="predicted"/>
<dbReference type="Proteomes" id="UP000216961">
    <property type="component" value="Unassembled WGS sequence"/>
</dbReference>
<organism evidence="1 2">
    <name type="scientific">Niallia circulans</name>
    <name type="common">Bacillus circulans</name>
    <dbReference type="NCBI Taxonomy" id="1397"/>
    <lineage>
        <taxon>Bacteria</taxon>
        <taxon>Bacillati</taxon>
        <taxon>Bacillota</taxon>
        <taxon>Bacilli</taxon>
        <taxon>Bacillales</taxon>
        <taxon>Bacillaceae</taxon>
        <taxon>Niallia</taxon>
    </lineage>
</organism>
<accession>A0A268F8C4</accession>
<protein>
    <submittedName>
        <fullName evidence="1">Uncharacterized protein</fullName>
    </submittedName>
</protein>
<reference evidence="1 2" key="1">
    <citation type="submission" date="2017-07" db="EMBL/GenBank/DDBJ databases">
        <title>Isolation and whole genome analysis of endospore-forming bacteria from heroin.</title>
        <authorList>
            <person name="Kalinowski J."/>
            <person name="Ahrens B."/>
            <person name="Al-Dilaimi A."/>
            <person name="Winkler A."/>
            <person name="Wibberg D."/>
            <person name="Schleenbecker U."/>
            <person name="Ruckert C."/>
            <person name="Wolfel R."/>
            <person name="Grass G."/>
        </authorList>
    </citation>
    <scope>NUCLEOTIDE SEQUENCE [LARGE SCALE GENOMIC DNA]</scope>
    <source>
        <strain evidence="1 2">7521-2</strain>
    </source>
</reference>
<dbReference type="EMBL" id="NPBQ01000115">
    <property type="protein sequence ID" value="PAD81641.1"/>
    <property type="molecule type" value="Genomic_DNA"/>
</dbReference>
<sequence length="166" mass="19975">MENSGNFTIIVPNEFNFLLYLYNWIDKKEFPHFEVRVENLDINEIKKNIIEQWNLYFEQLLNNGEYIQYIEVENSLAEEVLVGLDSKQKENIVNQYNSWWYHQSSIGYYQIIEKAISYHKKINLIRSILNIETYPYLLITYDSIPKEFSVNNSDFYFISQNSILTL</sequence>